<evidence type="ECO:0000256" key="1">
    <source>
        <dbReference type="SAM" id="MobiDB-lite"/>
    </source>
</evidence>
<dbReference type="AlphaFoldDB" id="A0A1B1DT84"/>
<dbReference type="VEuPathDB" id="PlasmoDB:PCOAH_00003580"/>
<dbReference type="Gene3D" id="2.170.130.20">
    <property type="entry name" value="LCCL-like domain"/>
    <property type="match status" value="1"/>
</dbReference>
<dbReference type="SUPFAM" id="SSF56988">
    <property type="entry name" value="Anthrax protective antigen"/>
    <property type="match status" value="1"/>
</dbReference>
<evidence type="ECO:0000259" key="3">
    <source>
        <dbReference type="PROSITE" id="PS50820"/>
    </source>
</evidence>
<accession>A0A1B1DT84</accession>
<dbReference type="InterPro" id="IPR008979">
    <property type="entry name" value="Galactose-bd-like_sf"/>
</dbReference>
<feature type="domain" description="PA14" evidence="4">
    <location>
        <begin position="216"/>
        <end position="402"/>
    </location>
</feature>
<evidence type="ECO:0000259" key="4">
    <source>
        <dbReference type="PROSITE" id="PS51820"/>
    </source>
</evidence>
<feature type="chain" id="PRO_5008521176" evidence="2">
    <location>
        <begin position="23"/>
        <end position="1065"/>
    </location>
</feature>
<dbReference type="Proteomes" id="UP000092716">
    <property type="component" value="Chromosome 2"/>
</dbReference>
<feature type="domain" description="LCCL" evidence="3">
    <location>
        <begin position="791"/>
        <end position="847"/>
    </location>
</feature>
<dbReference type="KEGG" id="pcot:PCOAH_00003580"/>
<reference evidence="6" key="1">
    <citation type="submission" date="2016-06" db="EMBL/GenBank/DDBJ databases">
        <title>First high quality genome sequence of Plasmodium coatneyi using continuous long reads from single molecule, real-time sequencing.</title>
        <authorList>
            <person name="Chien J.-T."/>
            <person name="Pakala S.B."/>
            <person name="Geraldo J.A."/>
            <person name="Lapp S.A."/>
            <person name="Barnwell J.W."/>
            <person name="Kissinger J.C."/>
            <person name="Galinski M.R."/>
            <person name="Humphrey J.C."/>
        </authorList>
    </citation>
    <scope>NUCLEOTIDE SEQUENCE [LARGE SCALE GENOMIC DNA]</scope>
    <source>
        <strain evidence="6">Hackeri</strain>
    </source>
</reference>
<dbReference type="Gene3D" id="3.90.182.10">
    <property type="entry name" value="Toxin - Anthrax Protective Antigen,domain 1"/>
    <property type="match status" value="1"/>
</dbReference>
<evidence type="ECO:0000313" key="6">
    <source>
        <dbReference type="Proteomes" id="UP000092716"/>
    </source>
</evidence>
<organism evidence="5 6">
    <name type="scientific">Plasmodium coatneyi</name>
    <dbReference type="NCBI Taxonomy" id="208452"/>
    <lineage>
        <taxon>Eukaryota</taxon>
        <taxon>Sar</taxon>
        <taxon>Alveolata</taxon>
        <taxon>Apicomplexa</taxon>
        <taxon>Aconoidasida</taxon>
        <taxon>Haemosporida</taxon>
        <taxon>Plasmodiidae</taxon>
        <taxon>Plasmodium</taxon>
    </lineage>
</organism>
<dbReference type="InterPro" id="IPR037524">
    <property type="entry name" value="PA14/GLEYA"/>
</dbReference>
<dbReference type="EMBL" id="CP016240">
    <property type="protein sequence ID" value="ANQ05983.1"/>
    <property type="molecule type" value="Genomic_DNA"/>
</dbReference>
<dbReference type="InterPro" id="IPR004043">
    <property type="entry name" value="LCCL"/>
</dbReference>
<gene>
    <name evidence="5" type="ORF">PCOAH_00003580</name>
</gene>
<evidence type="ECO:0000256" key="2">
    <source>
        <dbReference type="SAM" id="SignalP"/>
    </source>
</evidence>
<dbReference type="GeneID" id="30907078"/>
<dbReference type="PROSITE" id="PS50820">
    <property type="entry name" value="LCCL"/>
    <property type="match status" value="1"/>
</dbReference>
<dbReference type="SMART" id="SM00758">
    <property type="entry name" value="PA14"/>
    <property type="match status" value="1"/>
</dbReference>
<keyword evidence="2" id="KW-0732">Signal</keyword>
<dbReference type="InterPro" id="IPR036609">
    <property type="entry name" value="LCCL_sf"/>
</dbReference>
<proteinExistence type="predicted"/>
<dbReference type="SUPFAM" id="SSF69848">
    <property type="entry name" value="LCCL domain"/>
    <property type="match status" value="1"/>
</dbReference>
<dbReference type="PROSITE" id="PS51820">
    <property type="entry name" value="PA14"/>
    <property type="match status" value="1"/>
</dbReference>
<sequence>MAKRTCLALFCCFVLKGISVLGRDPTSALERITEFRQQHRRTLDGRLCAAAFLHDDQTYTDCTSATSPDGTSGREWCYVEVQLLGKGSRDWDYCANAVNYDKLRLHAKKVFEDKSIEADRLKERLHVLNSRVHSMLQKYDSVCGSKHQLVSSRIGKINQWVQTSVESLKKIEENASDLDATRNIMDKVQVEMKRENNGFIDAEQNCEHFDGYEKEPYSDGLKVSYFNNPFLEGIPVESKMEKKINLAYSNRGPSEMVSPYRYSLRYEGYLMSPHSGMYTFTVETNCYARLLLNEKVVLAHGFVQSGRNRSGAGTEEIQTFGRGDHSSLDLHGGISPLVEMTDEPSNVVKVSKPIELVGGEKSRFVLEVSHSSHLQYENGNSMHGYGGPVKESTPNVETPNVDIPNVDTPLVEAASFSLFWQSSRIDKQPIQSSYLFQDNVVPPVRFSGLDADKFDVGVVDKEEQVFTDDTNWVISMVPNKYLGLHLLKTNSIPQFSHFSVSMNTGCNLYIASPMGDIFPLSPSKEGTTWKAFDTDDQIELVHSVTKEKKIYKLKFIPLRNPMVLEIDVLVGVPFWIISENRKILPTICSGDEEVLSNPQNEVFMECTASSSLSAEFNCLAAFSTYHTDKKNHTWKTSNGSIGQFVKVYFKKPVQISKFKFKPRDDMLSWPSELALHFDDDEEVVLPILHTHSMEQNTTRLEHPVITTSVKIEVRDMFERASNNTGGSFELIGSTCNVMEDDYMTHHAVVDITQCDSTLNNLPDVMPLMKGNKILAICHEHCLENSDKEITYGSELYSTDSAICKTAIHAGVCKKDDKSSCRFLIVVNGGQANFVGSLQNNVMSLSRSSNTNFSFSLSTAAFTTKGGSHGSYTATTPSSYSVVFKSNDHSDLPNKFLLDSGREYTNYGSISYGWKNAVSSSVGTASTATGGSVLFKGDYPFTGNSPFNGLYSGGIEFPPASASQNCISGLDCEANFWKFQMHENGTYSVQVLVGNKTSPEKQKAFVEVNGIPIIKGVDLARDEVFVATESFQVTNRSLVFTSTCLGGESVCSRARVSILAVQIVKA</sequence>
<dbReference type="Gene3D" id="2.60.120.260">
    <property type="entry name" value="Galactose-binding domain-like"/>
    <property type="match status" value="1"/>
</dbReference>
<evidence type="ECO:0000313" key="5">
    <source>
        <dbReference type="EMBL" id="ANQ05983.1"/>
    </source>
</evidence>
<dbReference type="Gene3D" id="2.10.10.10">
    <property type="entry name" value="Fibronectin, type II, collagen-binding"/>
    <property type="match status" value="1"/>
</dbReference>
<dbReference type="OrthoDB" id="441660at2759"/>
<keyword evidence="6" id="KW-1185">Reference proteome</keyword>
<dbReference type="RefSeq" id="XP_019912678.1">
    <property type="nucleotide sequence ID" value="XM_020057173.1"/>
</dbReference>
<dbReference type="InterPro" id="IPR036943">
    <property type="entry name" value="FN_type2_sf"/>
</dbReference>
<dbReference type="Pfam" id="PF07691">
    <property type="entry name" value="PA14"/>
    <property type="match status" value="1"/>
</dbReference>
<protein>
    <submittedName>
        <fullName evidence="5">LCCL domain</fullName>
    </submittedName>
</protein>
<dbReference type="InterPro" id="IPR011658">
    <property type="entry name" value="PA14_dom"/>
</dbReference>
<feature type="region of interest" description="Disordered" evidence="1">
    <location>
        <begin position="308"/>
        <end position="335"/>
    </location>
</feature>
<dbReference type="SUPFAM" id="SSF49785">
    <property type="entry name" value="Galactose-binding domain-like"/>
    <property type="match status" value="1"/>
</dbReference>
<name>A0A1B1DT84_9APIC</name>
<feature type="signal peptide" evidence="2">
    <location>
        <begin position="1"/>
        <end position="22"/>
    </location>
</feature>
<dbReference type="SMART" id="SM00603">
    <property type="entry name" value="LCCL"/>
    <property type="match status" value="1"/>
</dbReference>
<dbReference type="Pfam" id="PF03815">
    <property type="entry name" value="LCCL"/>
    <property type="match status" value="1"/>
</dbReference>